<dbReference type="InterPro" id="IPR051642">
    <property type="entry name" value="SWI6-like"/>
</dbReference>
<feature type="compositionally biased region" description="Acidic residues" evidence="3">
    <location>
        <begin position="138"/>
        <end position="152"/>
    </location>
</feature>
<reference evidence="6" key="2">
    <citation type="submission" date="2009-11" db="EMBL/GenBank/DDBJ databases">
        <title>The Genome Sequence of Allomyces macrogynus strain ATCC 38327.</title>
        <authorList>
            <consortium name="The Broad Institute Genome Sequencing Platform"/>
            <person name="Russ C."/>
            <person name="Cuomo C."/>
            <person name="Shea T."/>
            <person name="Young S.K."/>
            <person name="Zeng Q."/>
            <person name="Koehrsen M."/>
            <person name="Haas B."/>
            <person name="Borodovsky M."/>
            <person name="Guigo R."/>
            <person name="Alvarado L."/>
            <person name="Berlin A."/>
            <person name="Borenstein D."/>
            <person name="Chen Z."/>
            <person name="Engels R."/>
            <person name="Freedman E."/>
            <person name="Gellesch M."/>
            <person name="Goldberg J."/>
            <person name="Griggs A."/>
            <person name="Gujja S."/>
            <person name="Heiman D."/>
            <person name="Hepburn T."/>
            <person name="Howarth C."/>
            <person name="Jen D."/>
            <person name="Larson L."/>
            <person name="Lewis B."/>
            <person name="Mehta T."/>
            <person name="Park D."/>
            <person name="Pearson M."/>
            <person name="Roberts A."/>
            <person name="Saif S."/>
            <person name="Shenoy N."/>
            <person name="Sisk P."/>
            <person name="Stolte C."/>
            <person name="Sykes S."/>
            <person name="Walk T."/>
            <person name="White J."/>
            <person name="Yandava C."/>
            <person name="Burger G."/>
            <person name="Gray M.W."/>
            <person name="Holland P.W.H."/>
            <person name="King N."/>
            <person name="Lang F.B.F."/>
            <person name="Roger A.J."/>
            <person name="Ruiz-Trillo I."/>
            <person name="Lander E."/>
            <person name="Nusbaum C."/>
        </authorList>
    </citation>
    <scope>NUCLEOTIDE SEQUENCE [LARGE SCALE GENOMIC DNA]</scope>
    <source>
        <strain evidence="6">ATCC 38327</strain>
    </source>
</reference>
<dbReference type="EMBL" id="GG745360">
    <property type="protein sequence ID" value="KNE69225.1"/>
    <property type="molecule type" value="Genomic_DNA"/>
</dbReference>
<organism evidence="5 6">
    <name type="scientific">Allomyces macrogynus (strain ATCC 38327)</name>
    <name type="common">Allomyces javanicus var. macrogynus</name>
    <dbReference type="NCBI Taxonomy" id="578462"/>
    <lineage>
        <taxon>Eukaryota</taxon>
        <taxon>Fungi</taxon>
        <taxon>Fungi incertae sedis</taxon>
        <taxon>Blastocladiomycota</taxon>
        <taxon>Blastocladiomycetes</taxon>
        <taxon>Blastocladiales</taxon>
        <taxon>Blastocladiaceae</taxon>
        <taxon>Allomyces</taxon>
    </lineage>
</organism>
<feature type="compositionally biased region" description="Polar residues" evidence="3">
    <location>
        <begin position="173"/>
        <end position="190"/>
    </location>
</feature>
<evidence type="ECO:0000256" key="3">
    <source>
        <dbReference type="SAM" id="MobiDB-lite"/>
    </source>
</evidence>
<dbReference type="OrthoDB" id="6718656at2759"/>
<dbReference type="PANTHER" id="PTHR43828">
    <property type="entry name" value="ASPARAGINASE"/>
    <property type="match status" value="1"/>
</dbReference>
<dbReference type="GO" id="GO:0000981">
    <property type="term" value="F:DNA-binding transcription factor activity, RNA polymerase II-specific"/>
    <property type="evidence" value="ECO:0007669"/>
    <property type="project" value="UniProtKB-ARBA"/>
</dbReference>
<keyword evidence="2" id="KW-0040">ANK repeat</keyword>
<dbReference type="AlphaFoldDB" id="A0A0L0T3G3"/>
<dbReference type="InterPro" id="IPR036887">
    <property type="entry name" value="HTH_APSES_sf"/>
</dbReference>
<evidence type="ECO:0000256" key="2">
    <source>
        <dbReference type="ARBA" id="ARBA00023043"/>
    </source>
</evidence>
<evidence type="ECO:0000259" key="4">
    <source>
        <dbReference type="PROSITE" id="PS51299"/>
    </source>
</evidence>
<reference evidence="5 6" key="1">
    <citation type="submission" date="2009-11" db="EMBL/GenBank/DDBJ databases">
        <title>Annotation of Allomyces macrogynus ATCC 38327.</title>
        <authorList>
            <consortium name="The Broad Institute Genome Sequencing Platform"/>
            <person name="Russ C."/>
            <person name="Cuomo C."/>
            <person name="Burger G."/>
            <person name="Gray M.W."/>
            <person name="Holland P.W.H."/>
            <person name="King N."/>
            <person name="Lang F.B.F."/>
            <person name="Roger A.J."/>
            <person name="Ruiz-Trillo I."/>
            <person name="Young S.K."/>
            <person name="Zeng Q."/>
            <person name="Gargeya S."/>
            <person name="Fitzgerald M."/>
            <person name="Haas B."/>
            <person name="Abouelleil A."/>
            <person name="Alvarado L."/>
            <person name="Arachchi H.M."/>
            <person name="Berlin A."/>
            <person name="Chapman S.B."/>
            <person name="Gearin G."/>
            <person name="Goldberg J."/>
            <person name="Griggs A."/>
            <person name="Gujja S."/>
            <person name="Hansen M."/>
            <person name="Heiman D."/>
            <person name="Howarth C."/>
            <person name="Larimer J."/>
            <person name="Lui A."/>
            <person name="MacDonald P.J.P."/>
            <person name="McCowen C."/>
            <person name="Montmayeur A."/>
            <person name="Murphy C."/>
            <person name="Neiman D."/>
            <person name="Pearson M."/>
            <person name="Priest M."/>
            <person name="Roberts A."/>
            <person name="Saif S."/>
            <person name="Shea T."/>
            <person name="Sisk P."/>
            <person name="Stolte C."/>
            <person name="Sykes S."/>
            <person name="Wortman J."/>
            <person name="Nusbaum C."/>
            <person name="Birren B."/>
        </authorList>
    </citation>
    <scope>NUCLEOTIDE SEQUENCE [LARGE SCALE GENOMIC DNA]</scope>
    <source>
        <strain evidence="5 6">ATCC 38327</strain>
    </source>
</reference>
<dbReference type="GO" id="GO:0033309">
    <property type="term" value="C:SBF transcription complex"/>
    <property type="evidence" value="ECO:0007669"/>
    <property type="project" value="TreeGrafter"/>
</dbReference>
<proteinExistence type="predicted"/>
<feature type="compositionally biased region" description="Polar residues" evidence="3">
    <location>
        <begin position="103"/>
        <end position="113"/>
    </location>
</feature>
<feature type="compositionally biased region" description="Low complexity" evidence="3">
    <location>
        <begin position="126"/>
        <end position="135"/>
    </location>
</feature>
<dbReference type="Pfam" id="PF04383">
    <property type="entry name" value="KilA-N"/>
    <property type="match status" value="1"/>
</dbReference>
<feature type="compositionally biased region" description="Low complexity" evidence="3">
    <location>
        <begin position="153"/>
        <end position="172"/>
    </location>
</feature>
<name>A0A0L0T3G3_ALLM3</name>
<evidence type="ECO:0000313" key="6">
    <source>
        <dbReference type="Proteomes" id="UP000054350"/>
    </source>
</evidence>
<dbReference type="PROSITE" id="PS51299">
    <property type="entry name" value="HTH_APSES"/>
    <property type="match status" value="1"/>
</dbReference>
<dbReference type="Proteomes" id="UP000054350">
    <property type="component" value="Unassembled WGS sequence"/>
</dbReference>
<accession>A0A0L0T3G3</accession>
<dbReference type="SMART" id="SM01252">
    <property type="entry name" value="KilA-N"/>
    <property type="match status" value="1"/>
</dbReference>
<dbReference type="eggNOG" id="KOG4177">
    <property type="taxonomic scope" value="Eukaryota"/>
</dbReference>
<dbReference type="InterPro" id="IPR003163">
    <property type="entry name" value="Tscrpt_reg_HTH_APSES-type"/>
</dbReference>
<feature type="region of interest" description="Disordered" evidence="3">
    <location>
        <begin position="84"/>
        <end position="190"/>
    </location>
</feature>
<dbReference type="InterPro" id="IPR018004">
    <property type="entry name" value="KilA/APSES_HTH"/>
</dbReference>
<dbReference type="GO" id="GO:0030907">
    <property type="term" value="C:MBF transcription complex"/>
    <property type="evidence" value="ECO:0007669"/>
    <property type="project" value="TreeGrafter"/>
</dbReference>
<dbReference type="GO" id="GO:0003677">
    <property type="term" value="F:DNA binding"/>
    <property type="evidence" value="ECO:0007669"/>
    <property type="project" value="InterPro"/>
</dbReference>
<keyword evidence="6" id="KW-1185">Reference proteome</keyword>
<keyword evidence="1" id="KW-0677">Repeat</keyword>
<sequence length="190" mass="20112">MRVAGVDVMRRASDNWLNATQLLKVAAVDKPQRTKILEREIQTGEHEKVQGGYGKYQGTWVPYARGVEIAKQFKVEHLVQALLDDAPSSDPPPPAAPRGRPSHSGTGSASNASPLRAVKRARREPAAATPATRPAGDGDGDDDNDLASDSDSDTSAPPARATPVRVARRAPSGRSTNARRASPATTTDAC</sequence>
<dbReference type="SUPFAM" id="SSF54616">
    <property type="entry name" value="DNA-binding domain of Mlu1-box binding protein MBP1"/>
    <property type="match status" value="1"/>
</dbReference>
<dbReference type="VEuPathDB" id="FungiDB:AMAG_19886"/>
<protein>
    <recommendedName>
        <fullName evidence="4">HTH APSES-type domain-containing protein</fullName>
    </recommendedName>
</protein>
<dbReference type="PANTHER" id="PTHR43828:SF3">
    <property type="entry name" value="CHROMO DOMAIN-CONTAINING PROTEIN"/>
    <property type="match status" value="1"/>
</dbReference>
<dbReference type="STRING" id="578462.A0A0L0T3G3"/>
<gene>
    <name evidence="5" type="ORF">AMAG_19886</name>
</gene>
<dbReference type="Gene3D" id="3.10.260.10">
    <property type="entry name" value="Transcription regulator HTH, APSES-type DNA-binding domain"/>
    <property type="match status" value="1"/>
</dbReference>
<evidence type="ECO:0000313" key="5">
    <source>
        <dbReference type="EMBL" id="KNE69225.1"/>
    </source>
</evidence>
<feature type="domain" description="HTH APSES-type" evidence="4">
    <location>
        <begin position="1"/>
        <end position="94"/>
    </location>
</feature>
<evidence type="ECO:0000256" key="1">
    <source>
        <dbReference type="ARBA" id="ARBA00022737"/>
    </source>
</evidence>